<sequence>MFALYLTADLQGVTNLRPDDTQDNPFWYMFKVQCTSCRETHANHVGVNRFETNEMSGSRGEANFVWKCKNCKRESSASVKAGPFPYEQNEPAKPQKILEFDCRGLEFTEFKAEGEWLAEGAETGTKFTGIDLEEGEWFEYDEKSNEETHFHHHVYLPQVVRKGSFKRPELQSRINFNNQKILRPQIFKMAVSELPGTIDFLTDAAHILRATAPETSAHLMSQRSHLLQQHGVTLSDVQRQHVCGGCGTIMIPGQEATLKLDARKSLQRRKAKSKKSSGNLTPTPTEDLQGPCKILHCDICQRDTNIVMPPPGPAVRRKTAQSKVKKVSTPVEQPKQTSNASSKKRAKNRKAGLQALLSGQKQQTTNPLSLSHFMK</sequence>
<accession>A0A8H5XLU1</accession>
<feature type="compositionally biased region" description="Polar residues" evidence="4">
    <location>
        <begin position="357"/>
        <end position="369"/>
    </location>
</feature>
<proteinExistence type="inferred from homology"/>
<feature type="compositionally biased region" description="Polar residues" evidence="4">
    <location>
        <begin position="276"/>
        <end position="286"/>
    </location>
</feature>
<feature type="compositionally biased region" description="Basic residues" evidence="4">
    <location>
        <begin position="315"/>
        <end position="326"/>
    </location>
</feature>
<dbReference type="Pfam" id="PF05907">
    <property type="entry name" value="CXXC_Zn-b_euk"/>
    <property type="match status" value="1"/>
</dbReference>
<protein>
    <submittedName>
        <fullName evidence="5">DUF866 domain-containing protein</fullName>
    </submittedName>
</protein>
<evidence type="ECO:0000256" key="1">
    <source>
        <dbReference type="ARBA" id="ARBA00007818"/>
    </source>
</evidence>
<dbReference type="SUPFAM" id="SSF141678">
    <property type="entry name" value="MAL13P1.257-like"/>
    <property type="match status" value="1"/>
</dbReference>
<evidence type="ECO:0000313" key="5">
    <source>
        <dbReference type="EMBL" id="KAF5695762.1"/>
    </source>
</evidence>
<keyword evidence="2" id="KW-0479">Metal-binding</keyword>
<evidence type="ECO:0000256" key="3">
    <source>
        <dbReference type="ARBA" id="ARBA00022833"/>
    </source>
</evidence>
<comment type="similarity">
    <text evidence="1">Belongs to the UPF0587 family.</text>
</comment>
<evidence type="ECO:0000313" key="6">
    <source>
        <dbReference type="Proteomes" id="UP000562682"/>
    </source>
</evidence>
<feature type="region of interest" description="Disordered" evidence="4">
    <location>
        <begin position="264"/>
        <end position="287"/>
    </location>
</feature>
<dbReference type="InterPro" id="IPR008584">
    <property type="entry name" value="CXXC_Zn-binding_euk"/>
</dbReference>
<reference evidence="5 6" key="1">
    <citation type="submission" date="2020-05" db="EMBL/GenBank/DDBJ databases">
        <title>Identification and distribution of gene clusters putatively required for synthesis of sphingolipid metabolism inhibitors in phylogenetically diverse species of the filamentous fungus Fusarium.</title>
        <authorList>
            <person name="Kim H.-S."/>
            <person name="Busman M."/>
            <person name="Brown D.W."/>
            <person name="Divon H."/>
            <person name="Uhlig S."/>
            <person name="Proctor R.H."/>
        </authorList>
    </citation>
    <scope>NUCLEOTIDE SEQUENCE [LARGE SCALE GENOMIC DNA]</scope>
    <source>
        <strain evidence="5 6">NRRL 25311</strain>
    </source>
</reference>
<keyword evidence="3" id="KW-0862">Zinc</keyword>
<dbReference type="PANTHER" id="PTHR12857">
    <property type="entry name" value="CXXC MOTIF CONTAINING ZINC BINDING PROTEIN"/>
    <property type="match status" value="1"/>
</dbReference>
<evidence type="ECO:0000256" key="4">
    <source>
        <dbReference type="SAM" id="MobiDB-lite"/>
    </source>
</evidence>
<gene>
    <name evidence="5" type="ORF">FDENT_68</name>
</gene>
<organism evidence="5 6">
    <name type="scientific">Fusarium denticulatum</name>
    <dbReference type="NCBI Taxonomy" id="48507"/>
    <lineage>
        <taxon>Eukaryota</taxon>
        <taxon>Fungi</taxon>
        <taxon>Dikarya</taxon>
        <taxon>Ascomycota</taxon>
        <taxon>Pezizomycotina</taxon>
        <taxon>Sordariomycetes</taxon>
        <taxon>Hypocreomycetidae</taxon>
        <taxon>Hypocreales</taxon>
        <taxon>Nectriaceae</taxon>
        <taxon>Fusarium</taxon>
        <taxon>Fusarium fujikuroi species complex</taxon>
    </lineage>
</organism>
<comment type="caution">
    <text evidence="5">The sequence shown here is derived from an EMBL/GenBank/DDBJ whole genome shotgun (WGS) entry which is preliminary data.</text>
</comment>
<dbReference type="PANTHER" id="PTHR12857:SF0">
    <property type="entry name" value="CXXC MOTIF CONTAINING ZINC BINDING PROTEIN"/>
    <property type="match status" value="1"/>
</dbReference>
<dbReference type="GO" id="GO:0008270">
    <property type="term" value="F:zinc ion binding"/>
    <property type="evidence" value="ECO:0007669"/>
    <property type="project" value="TreeGrafter"/>
</dbReference>
<feature type="region of interest" description="Disordered" evidence="4">
    <location>
        <begin position="308"/>
        <end position="375"/>
    </location>
</feature>
<feature type="compositionally biased region" description="Basic residues" evidence="4">
    <location>
        <begin position="265"/>
        <end position="275"/>
    </location>
</feature>
<dbReference type="EMBL" id="JAAOAK010000003">
    <property type="protein sequence ID" value="KAF5695762.1"/>
    <property type="molecule type" value="Genomic_DNA"/>
</dbReference>
<dbReference type="GO" id="GO:0006396">
    <property type="term" value="P:RNA processing"/>
    <property type="evidence" value="ECO:0007669"/>
    <property type="project" value="InterPro"/>
</dbReference>
<name>A0A8H5XLU1_9HYPO</name>
<dbReference type="Proteomes" id="UP000562682">
    <property type="component" value="Unassembled WGS sequence"/>
</dbReference>
<dbReference type="Pfam" id="PF04032">
    <property type="entry name" value="Rpr2"/>
    <property type="match status" value="1"/>
</dbReference>
<dbReference type="InterPro" id="IPR007175">
    <property type="entry name" value="Rpr2/Snm1/Rpp21"/>
</dbReference>
<dbReference type="AlphaFoldDB" id="A0A8H5XLU1"/>
<keyword evidence="6" id="KW-1185">Reference proteome</keyword>
<evidence type="ECO:0000256" key="2">
    <source>
        <dbReference type="ARBA" id="ARBA00022723"/>
    </source>
</evidence>